<protein>
    <submittedName>
        <fullName evidence="1">Uncharacterized protein</fullName>
    </submittedName>
</protein>
<organism evidence="1 2">
    <name type="scientific">Xylella phage Cota</name>
    <dbReference type="NCBI Taxonomy" id="2699877"/>
    <lineage>
        <taxon>Viruses</taxon>
        <taxon>Duplodnaviria</taxon>
        <taxon>Heunggongvirae</taxon>
        <taxon>Uroviricota</taxon>
        <taxon>Caudoviricetes</taxon>
        <taxon>Autographivirales</taxon>
        <taxon>Autonotataviridae</taxon>
        <taxon>Cotavirus</taxon>
        <taxon>Cotavirus cota</taxon>
    </lineage>
</organism>
<sequence length="54" mass="6385">MWHVWEEDQTGTGVSYLYATRREARQHMRRVRNNLFLSGWLVRGTHLLTGAEVV</sequence>
<evidence type="ECO:0000313" key="2">
    <source>
        <dbReference type="Proteomes" id="UP000501273"/>
    </source>
</evidence>
<name>A0A6F8ZKS7_9CAUD</name>
<reference evidence="1 2" key="1">
    <citation type="submission" date="2020-03" db="EMBL/GenBank/DDBJ databases">
        <authorList>
            <person name="Ansaldi M."/>
            <person name="Clavijo F."/>
        </authorList>
    </citation>
    <scope>NUCLEOTIDE SEQUENCE [LARGE SCALE GENOMIC DNA]</scope>
</reference>
<dbReference type="Proteomes" id="UP000501273">
    <property type="component" value="Chromosome"/>
</dbReference>
<keyword evidence="2" id="KW-1185">Reference proteome</keyword>
<dbReference type="EMBL" id="LR778216">
    <property type="protein sequence ID" value="CAB1282915.1"/>
    <property type="molecule type" value="Genomic_DNA"/>
</dbReference>
<proteinExistence type="predicted"/>
<evidence type="ECO:0000313" key="1">
    <source>
        <dbReference type="EMBL" id="CAB1282915.1"/>
    </source>
</evidence>
<accession>A0A6F8ZKS7</accession>